<reference evidence="5" key="1">
    <citation type="journal article" date="2014" name="Proc. Natl. Acad. Sci. U.S.A.">
        <title>Extensive sampling of basidiomycete genomes demonstrates inadequacy of the white-rot/brown-rot paradigm for wood decay fungi.</title>
        <authorList>
            <person name="Riley R."/>
            <person name="Salamov A.A."/>
            <person name="Brown D.W."/>
            <person name="Nagy L.G."/>
            <person name="Floudas D."/>
            <person name="Held B.W."/>
            <person name="Levasseur A."/>
            <person name="Lombard V."/>
            <person name="Morin E."/>
            <person name="Otillar R."/>
            <person name="Lindquist E.A."/>
            <person name="Sun H."/>
            <person name="LaButti K.M."/>
            <person name="Schmutz J."/>
            <person name="Jabbour D."/>
            <person name="Luo H."/>
            <person name="Baker S.E."/>
            <person name="Pisabarro A.G."/>
            <person name="Walton J.D."/>
            <person name="Blanchette R.A."/>
            <person name="Henrissat B."/>
            <person name="Martin F."/>
            <person name="Cullen D."/>
            <person name="Hibbett D.S."/>
            <person name="Grigoriev I.V."/>
        </authorList>
    </citation>
    <scope>NUCLEOTIDE SEQUENCE [LARGE SCALE GENOMIC DNA]</scope>
    <source>
        <strain evidence="5">FD-172 SS1</strain>
    </source>
</reference>
<dbReference type="STRING" id="930990.A0A067LZB1"/>
<dbReference type="HOGENOM" id="CLU_260430_0_0_1"/>
<dbReference type="Pfam" id="PF00168">
    <property type="entry name" value="C2"/>
    <property type="match status" value="1"/>
</dbReference>
<evidence type="ECO:0000313" key="4">
    <source>
        <dbReference type="EMBL" id="KDQ08609.1"/>
    </source>
</evidence>
<feature type="compositionally biased region" description="Low complexity" evidence="2">
    <location>
        <begin position="1370"/>
        <end position="1387"/>
    </location>
</feature>
<evidence type="ECO:0000256" key="1">
    <source>
        <dbReference type="ARBA" id="ARBA00022737"/>
    </source>
</evidence>
<accession>A0A067LZB1</accession>
<dbReference type="InterPro" id="IPR056884">
    <property type="entry name" value="NPHP3-like_N"/>
</dbReference>
<dbReference type="InterPro" id="IPR035892">
    <property type="entry name" value="C2_domain_sf"/>
</dbReference>
<gene>
    <name evidence="4" type="ORF">BOTBODRAFT_191626</name>
</gene>
<protein>
    <recommendedName>
        <fullName evidence="3">C2 domain-containing protein</fullName>
    </recommendedName>
</protein>
<dbReference type="CDD" id="cd00030">
    <property type="entry name" value="C2"/>
    <property type="match status" value="1"/>
</dbReference>
<keyword evidence="5" id="KW-1185">Reference proteome</keyword>
<dbReference type="Gene3D" id="1.25.40.10">
    <property type="entry name" value="Tetratricopeptide repeat domain"/>
    <property type="match status" value="3"/>
</dbReference>
<dbReference type="Proteomes" id="UP000027195">
    <property type="component" value="Unassembled WGS sequence"/>
</dbReference>
<evidence type="ECO:0000259" key="3">
    <source>
        <dbReference type="PROSITE" id="PS50004"/>
    </source>
</evidence>
<dbReference type="PANTHER" id="PTHR19959">
    <property type="entry name" value="KINESIN LIGHT CHAIN"/>
    <property type="match status" value="1"/>
</dbReference>
<dbReference type="InterPro" id="IPR000008">
    <property type="entry name" value="C2_dom"/>
</dbReference>
<dbReference type="InParanoid" id="A0A067LZB1"/>
<dbReference type="Pfam" id="PF12862">
    <property type="entry name" value="ANAPC5"/>
    <property type="match status" value="2"/>
</dbReference>
<dbReference type="InterPro" id="IPR011990">
    <property type="entry name" value="TPR-like_helical_dom_sf"/>
</dbReference>
<dbReference type="SUPFAM" id="SSF52540">
    <property type="entry name" value="P-loop containing nucleoside triphosphate hydrolases"/>
    <property type="match status" value="1"/>
</dbReference>
<feature type="domain" description="C2" evidence="3">
    <location>
        <begin position="1"/>
        <end position="121"/>
    </location>
</feature>
<dbReference type="Pfam" id="PF24883">
    <property type="entry name" value="NPHP3_N"/>
    <property type="match status" value="1"/>
</dbReference>
<dbReference type="OrthoDB" id="3057274at2759"/>
<dbReference type="SUPFAM" id="SSF48452">
    <property type="entry name" value="TPR-like"/>
    <property type="match status" value="2"/>
</dbReference>
<name>A0A067LZB1_BOTB1</name>
<dbReference type="Gene3D" id="3.40.50.300">
    <property type="entry name" value="P-loop containing nucleotide triphosphate hydrolases"/>
    <property type="match status" value="1"/>
</dbReference>
<sequence>MAYPSEDANGGAAQSDTVEELRLTVLSGSNLPRISALYRYPRALVTLRILDQVWSTNVSERSKDPRWGDEVSLRGEMHSTLKVELKVSRRFARPGKEDLIAMAEVRFEELQAKQRQAHEENIDFVSFDLVLASSGSSGPQPSISIRVHKPTPTLAVAQEHASSARDDYQRMRMGPALPSVPPGASDAASSAQGAGQAIGSSKEIKALYETTLATVEVFVKVVDAFAEIHPYAKAAWAVLSAGYKAAAAQKDRDDALCELLESMSTALDIVSRFEKTALHEEDKRVILQVAKKTNECALFIKKYCSTEGFALRAAKGILSNDSNEITRFKSDFDLLRKNMDTGAILSLTEGLSGVNEELYKIGEDIKDIARNVDHTVSTVDRTALTVDRTALTVDRTAQVTILDKLPYAAGASWDPESGCLSDTREVLVEEIMDWIRGASASGNAEILCLTGVAGSGKTAIAHTVAQRCHKEGILASSFFFNREFEERSRPDKLLSTIARDLARYPDISGHLISALEADQSLATASLSRQFTPLIVEPCRRHTFNNPAVVILDALDEINNPPGVLKILRDDFPKLPRAFRLFATSRDILEIDFYLSRSAHVRMRTIDLDAVFNLDDLCTYIHWRCGDIAEKLGLEPSWPGRVLEDMLISKAQGLFQWAVAVFQALECAYDPTAVLEALLAGLQTGLSPEAKVDEIYSKVLQAYRWGDPGFKRDYGLVMGAILAAKSPLSVSALQTIHPRVPNISKLLSRLGALLTGWRYPSQRVQILHLSLRDFLTARASDSAPFYIHEKDHSQRLGLFCLAFLSENLTPNTPGVGYLESDSPGIPTISKNQISEELWYTCEFWTAHILEFEAPTPTELVELLRSFLSTRLISWLEVSTSVDTFKGFQHVRAWIQATFPEYTDLMSNEFNSRLAGILFDISDRMSYMDRREEALLAIQEAVELRRLIEGEPTSLMSDLSSSLRNLSDRLSDVGRREDALVASQESVELCRQLAERRPAEFNPELAASLNSLSVHLSSLGQREDALAATRETTGLYRQLARDRPITFNPELAMSLNNFSTHLSRLGQREDAVAASQEAVDLYRQLARDRPTVFSPNLAMSLNNHSAHLSDLGWREDALAAAREAVDLCRQLARDRPITFNPDLALSLNTLSNRLSSLGHQEEALAAIREAVELYRQLARDRPTTFSPELAMSLNNLSTRLSDLGQREDALAASRETVDLRRQLARDRPTTFNPDLAASLNNLSTNLSVLGQREDALAAIREAADLYRQLARDRPAVFNPNRATSLYNNSLHLSALGHPEEALTAAKEAVELYRPLAKERPALFESNLVRALRLLSQTLRGLGQKDDAAAAEQEADALDSFKTSSDSDDSDTSSEASSGSNDARASSSLT</sequence>
<dbReference type="InterPro" id="IPR027417">
    <property type="entry name" value="P-loop_NTPase"/>
</dbReference>
<dbReference type="Gene3D" id="2.60.40.150">
    <property type="entry name" value="C2 domain"/>
    <property type="match status" value="1"/>
</dbReference>
<dbReference type="PANTHER" id="PTHR19959:SF119">
    <property type="entry name" value="FUNGAL LIPASE-LIKE DOMAIN-CONTAINING PROTEIN"/>
    <property type="match status" value="1"/>
</dbReference>
<proteinExistence type="predicted"/>
<dbReference type="PROSITE" id="PS50004">
    <property type="entry name" value="C2"/>
    <property type="match status" value="1"/>
</dbReference>
<dbReference type="Pfam" id="PF13374">
    <property type="entry name" value="TPR_10"/>
    <property type="match status" value="4"/>
</dbReference>
<organism evidence="4 5">
    <name type="scientific">Botryobasidium botryosum (strain FD-172 SS1)</name>
    <dbReference type="NCBI Taxonomy" id="930990"/>
    <lineage>
        <taxon>Eukaryota</taxon>
        <taxon>Fungi</taxon>
        <taxon>Dikarya</taxon>
        <taxon>Basidiomycota</taxon>
        <taxon>Agaricomycotina</taxon>
        <taxon>Agaricomycetes</taxon>
        <taxon>Cantharellales</taxon>
        <taxon>Botryobasidiaceae</taxon>
        <taxon>Botryobasidium</taxon>
    </lineage>
</organism>
<feature type="region of interest" description="Disordered" evidence="2">
    <location>
        <begin position="1342"/>
        <end position="1387"/>
    </location>
</feature>
<dbReference type="EMBL" id="KL198088">
    <property type="protein sequence ID" value="KDQ08609.1"/>
    <property type="molecule type" value="Genomic_DNA"/>
</dbReference>
<evidence type="ECO:0000256" key="2">
    <source>
        <dbReference type="SAM" id="MobiDB-lite"/>
    </source>
</evidence>
<evidence type="ECO:0000313" key="5">
    <source>
        <dbReference type="Proteomes" id="UP000027195"/>
    </source>
</evidence>
<keyword evidence="1" id="KW-0677">Repeat</keyword>
<dbReference type="SUPFAM" id="SSF49562">
    <property type="entry name" value="C2 domain (Calcium/lipid-binding domain, CaLB)"/>
    <property type="match status" value="1"/>
</dbReference>
<dbReference type="InterPro" id="IPR026000">
    <property type="entry name" value="Apc5_dom"/>
</dbReference>